<dbReference type="Gene3D" id="3.30.310.130">
    <property type="entry name" value="Ubiquitin-related"/>
    <property type="match status" value="1"/>
</dbReference>
<sequence length="535" mass="63025">MLHREPRLQPDKKRRDDTKEIFDELKELLRIPRPTKIRLLEEIARRWEIIDEIKIDSKFCADKQITVALEPLAEHIRRQVEYEFDLSTKLKKLEAILIVLKSELNGEVIRRPAMVQKLQIGERHLCPPSTSLPEENREAQVTTNASNISSSNQSITPNSHSLAENQPPPSIEYSDWNLPTNSEVRRNKPNPSFSWNSTPQNTQMTTDLISTSQFQVQQKLIKQPGFLDAKRSQRKELNNQNLSSLSICLSNPPVNNPFNQEIRFCDLIHLQPERWLNEYLIEFSIDRLASEYLNPDQQKTVHLFDTTFFRRRAEEIVTAVPRKSREEMAESMKKMCIEKQERKRKIPIFERDLLVFPINHSHHWILCVVINPKGAIVEEGKDKNNNKCRIIVFDSIDCTVRKKDVVMFMTIYMRQQFERVWKLNGVLQEDRIEIPEVKHPYKQLNEYDCGVYTILFARSIICNYIQFQKAQNEHQFDLCKFDRNARNADSINLRTAMLNWFLELVDEEFCPELNMDTLIKIAPGYRDIIKTKPMY</sequence>
<dbReference type="InterPro" id="IPR038765">
    <property type="entry name" value="Papain-like_cys_pep_sf"/>
</dbReference>
<keyword evidence="2" id="KW-0645">Protease</keyword>
<dbReference type="EMBL" id="CP090896">
    <property type="protein sequence ID" value="ULT79756.1"/>
    <property type="molecule type" value="Genomic_DNA"/>
</dbReference>
<evidence type="ECO:0000259" key="6">
    <source>
        <dbReference type="Pfam" id="PF02902"/>
    </source>
</evidence>
<evidence type="ECO:0000313" key="8">
    <source>
        <dbReference type="Proteomes" id="UP000827892"/>
    </source>
</evidence>
<feature type="compositionally biased region" description="Polar residues" evidence="5">
    <location>
        <begin position="189"/>
        <end position="201"/>
    </location>
</feature>
<keyword evidence="3" id="KW-0378">Hydrolase</keyword>
<dbReference type="PANTHER" id="PTHR46915:SF2">
    <property type="entry name" value="UBIQUITIN-LIKE PROTEASE 4"/>
    <property type="match status" value="1"/>
</dbReference>
<dbReference type="InterPro" id="IPR003653">
    <property type="entry name" value="Peptidase_C48_C"/>
</dbReference>
<evidence type="ECO:0000256" key="4">
    <source>
        <dbReference type="ARBA" id="ARBA00022807"/>
    </source>
</evidence>
<evidence type="ECO:0000256" key="2">
    <source>
        <dbReference type="ARBA" id="ARBA00022670"/>
    </source>
</evidence>
<evidence type="ECO:0000313" key="7">
    <source>
        <dbReference type="EMBL" id="ULT79756.1"/>
    </source>
</evidence>
<organism evidence="7 8">
    <name type="scientific">Caenorhabditis briggsae</name>
    <dbReference type="NCBI Taxonomy" id="6238"/>
    <lineage>
        <taxon>Eukaryota</taxon>
        <taxon>Metazoa</taxon>
        <taxon>Ecdysozoa</taxon>
        <taxon>Nematoda</taxon>
        <taxon>Chromadorea</taxon>
        <taxon>Rhabditida</taxon>
        <taxon>Rhabditina</taxon>
        <taxon>Rhabditomorpha</taxon>
        <taxon>Rhabditoidea</taxon>
        <taxon>Rhabditidae</taxon>
        <taxon>Peloderinae</taxon>
        <taxon>Caenorhabditis</taxon>
    </lineage>
</organism>
<name>A0AAE8ZRE1_CAEBR</name>
<comment type="similarity">
    <text evidence="1">Belongs to the peptidase C48 family.</text>
</comment>
<evidence type="ECO:0000256" key="1">
    <source>
        <dbReference type="ARBA" id="ARBA00005234"/>
    </source>
</evidence>
<evidence type="ECO:0000256" key="5">
    <source>
        <dbReference type="SAM" id="MobiDB-lite"/>
    </source>
</evidence>
<dbReference type="GO" id="GO:0016926">
    <property type="term" value="P:protein desumoylation"/>
    <property type="evidence" value="ECO:0007669"/>
    <property type="project" value="UniProtKB-ARBA"/>
</dbReference>
<dbReference type="AlphaFoldDB" id="A0AAE8ZRE1"/>
<dbReference type="GO" id="GO:0008234">
    <property type="term" value="F:cysteine-type peptidase activity"/>
    <property type="evidence" value="ECO:0007669"/>
    <property type="project" value="UniProtKB-KW"/>
</dbReference>
<dbReference type="PANTHER" id="PTHR46915">
    <property type="entry name" value="UBIQUITIN-LIKE PROTEASE 4-RELATED"/>
    <property type="match status" value="1"/>
</dbReference>
<dbReference type="GO" id="GO:0006508">
    <property type="term" value="P:proteolysis"/>
    <property type="evidence" value="ECO:0007669"/>
    <property type="project" value="UniProtKB-KW"/>
</dbReference>
<feature type="domain" description="Ubiquitin-like protease family profile" evidence="6">
    <location>
        <begin position="274"/>
        <end position="473"/>
    </location>
</feature>
<dbReference type="Pfam" id="PF02902">
    <property type="entry name" value="Peptidase_C48"/>
    <property type="match status" value="1"/>
</dbReference>
<proteinExistence type="inferred from homology"/>
<gene>
    <name evidence="7" type="ORF">L3Y34_010371</name>
</gene>
<dbReference type="Proteomes" id="UP000827892">
    <property type="component" value="Chromosome X"/>
</dbReference>
<evidence type="ECO:0000256" key="3">
    <source>
        <dbReference type="ARBA" id="ARBA00022801"/>
    </source>
</evidence>
<dbReference type="SUPFAM" id="SSF54001">
    <property type="entry name" value="Cysteine proteinases"/>
    <property type="match status" value="1"/>
</dbReference>
<keyword evidence="4" id="KW-0788">Thiol protease</keyword>
<accession>A0AAE8ZRE1</accession>
<dbReference type="Gene3D" id="1.10.418.20">
    <property type="match status" value="1"/>
</dbReference>
<feature type="compositionally biased region" description="Low complexity" evidence="5">
    <location>
        <begin position="142"/>
        <end position="161"/>
    </location>
</feature>
<reference evidence="7 8" key="1">
    <citation type="submission" date="2022-05" db="EMBL/GenBank/DDBJ databases">
        <title>Chromosome-level reference genomes for two strains of Caenorhabditis briggsae: an improved platform for comparative genomics.</title>
        <authorList>
            <person name="Stevens L."/>
            <person name="Andersen E.C."/>
        </authorList>
    </citation>
    <scope>NUCLEOTIDE SEQUENCE [LARGE SCALE GENOMIC DNA]</scope>
    <source>
        <strain evidence="7">QX1410_ONT</strain>
        <tissue evidence="7">Whole-organism</tissue>
    </source>
</reference>
<protein>
    <recommendedName>
        <fullName evidence="6">Ubiquitin-like protease family profile domain-containing protein</fullName>
    </recommendedName>
</protein>
<feature type="region of interest" description="Disordered" evidence="5">
    <location>
        <begin position="125"/>
        <end position="201"/>
    </location>
</feature>